<dbReference type="EMBL" id="JACHJI010000005">
    <property type="protein sequence ID" value="MBB4899429.1"/>
    <property type="molecule type" value="Genomic_DNA"/>
</dbReference>
<name>A0A7W7M063_9ACTN</name>
<gene>
    <name evidence="1" type="ORF">FHS37_003489</name>
</gene>
<reference evidence="1 2" key="1">
    <citation type="submission" date="2020-08" db="EMBL/GenBank/DDBJ databases">
        <title>Genomic Encyclopedia of Type Strains, Phase III (KMG-III): the genomes of soil and plant-associated and newly described type strains.</title>
        <authorList>
            <person name="Whitman W."/>
        </authorList>
    </citation>
    <scope>NUCLEOTIDE SEQUENCE [LARGE SCALE GENOMIC DNA]</scope>
    <source>
        <strain evidence="1 2">CECT 3273</strain>
    </source>
</reference>
<keyword evidence="2" id="KW-1185">Reference proteome</keyword>
<evidence type="ECO:0000313" key="1">
    <source>
        <dbReference type="EMBL" id="MBB4899429.1"/>
    </source>
</evidence>
<dbReference type="AlphaFoldDB" id="A0A7W7M063"/>
<comment type="caution">
    <text evidence="1">The sequence shown here is derived from an EMBL/GenBank/DDBJ whole genome shotgun (WGS) entry which is preliminary data.</text>
</comment>
<dbReference type="Proteomes" id="UP000579523">
    <property type="component" value="Unassembled WGS sequence"/>
</dbReference>
<organism evidence="1 2">
    <name type="scientific">Streptomyces griseomycini</name>
    <dbReference type="NCBI Taxonomy" id="66895"/>
    <lineage>
        <taxon>Bacteria</taxon>
        <taxon>Bacillati</taxon>
        <taxon>Actinomycetota</taxon>
        <taxon>Actinomycetes</taxon>
        <taxon>Kitasatosporales</taxon>
        <taxon>Streptomycetaceae</taxon>
        <taxon>Streptomyces</taxon>
    </lineage>
</organism>
<protein>
    <submittedName>
        <fullName evidence="1">Uncharacterized protein</fullName>
    </submittedName>
</protein>
<accession>A0A7W7M063</accession>
<sequence length="29" mass="3341">MSRRVRRWDGGGLDCFWTWAGLLLGSTSR</sequence>
<proteinExistence type="predicted"/>
<evidence type="ECO:0000313" key="2">
    <source>
        <dbReference type="Proteomes" id="UP000579523"/>
    </source>
</evidence>